<accession>A0A5K7S6I4</accession>
<keyword evidence="2" id="KW-1185">Reference proteome</keyword>
<proteinExistence type="predicted"/>
<protein>
    <submittedName>
        <fullName evidence="1">Uncharacterized protein</fullName>
    </submittedName>
</protein>
<dbReference type="KEGG" id="anf:AQPE_1249"/>
<dbReference type="EMBL" id="AP018694">
    <property type="protein sequence ID" value="BBE17100.1"/>
    <property type="molecule type" value="Genomic_DNA"/>
</dbReference>
<dbReference type="AlphaFoldDB" id="A0A5K7S6I4"/>
<evidence type="ECO:0000313" key="1">
    <source>
        <dbReference type="EMBL" id="BBE17100.1"/>
    </source>
</evidence>
<dbReference type="RefSeq" id="WP_318350120.1">
    <property type="nucleotide sequence ID" value="NZ_AP018694.1"/>
</dbReference>
<reference evidence="1" key="1">
    <citation type="journal article" date="2020" name="Int. J. Syst. Evol. Microbiol.">
        <title>Aquipluma nitroreducens gen. nov. sp. nov., a novel facultatively anaerobic bacterium isolated from a freshwater lake.</title>
        <authorList>
            <person name="Watanabe M."/>
            <person name="Kojima H."/>
            <person name="Fukui M."/>
        </authorList>
    </citation>
    <scope>NUCLEOTIDE SEQUENCE</scope>
    <source>
        <strain evidence="1">MeG22</strain>
    </source>
</reference>
<gene>
    <name evidence="1" type="ORF">AQPE_1249</name>
</gene>
<evidence type="ECO:0000313" key="2">
    <source>
        <dbReference type="Proteomes" id="UP001193389"/>
    </source>
</evidence>
<dbReference type="Proteomes" id="UP001193389">
    <property type="component" value="Chromosome"/>
</dbReference>
<organism evidence="1 2">
    <name type="scientific">Aquipluma nitroreducens</name>
    <dbReference type="NCBI Taxonomy" id="2010828"/>
    <lineage>
        <taxon>Bacteria</taxon>
        <taxon>Pseudomonadati</taxon>
        <taxon>Bacteroidota</taxon>
        <taxon>Bacteroidia</taxon>
        <taxon>Marinilabiliales</taxon>
        <taxon>Prolixibacteraceae</taxon>
        <taxon>Aquipluma</taxon>
    </lineage>
</organism>
<name>A0A5K7S6I4_9BACT</name>
<sequence length="291" mass="32954">MSFSIQYKPLFKVDLLHLYFLNNGLKTFFTMNVTEAAKQMDGYALNSFLSIAPTLETQQKLNGYSLVYRNLNSGFTIWTKVSNTDNAIPFIPLPDDLSLTFLVKINDPAFYNYTNLKLDNQGKINYFSNRRLATEVPAFPLINKSGDHFNINETFALTPESAASELTNLSTVEKTNLLGLIRLHMKADVPALNIIDSNGKISNPPKNFELVFANRKTLWRYIFRKDPKVKNNDDVKMEGADPNVLISKSEQPLTQKGFISVELGGKDLPNPDSKLIKPDSLNSKYYSEIYM</sequence>